<dbReference type="EMBL" id="JAERPS020000001">
    <property type="protein sequence ID" value="MBZ9610792.1"/>
    <property type="molecule type" value="Genomic_DNA"/>
</dbReference>
<sequence length="208" mass="21930">MNFKKHLLAVLAIIAAVLAVVAIAQLGLSAIKQTSYDAGYNAAEAKQATAVSNALAEQQRTLQAEFKRQLTNANNAVNALRAANRDIATREKQLLERIDYVTTHYRPGPAAQLEPLPACIFTDGFVSVYNGAISPGGATAAAMPAVDTAAGTDTTAGATTATHALQPSGIEQRDILHHITGYGSRCQSIEAQLNQLLDYLESINKGAV</sequence>
<proteinExistence type="predicted"/>
<protein>
    <recommendedName>
        <fullName evidence="3">Lysis protein</fullName>
    </recommendedName>
</protein>
<keyword evidence="2" id="KW-1185">Reference proteome</keyword>
<gene>
    <name evidence="1" type="ORF">I4W93_004220</name>
</gene>
<reference evidence="1 2" key="1">
    <citation type="submission" date="2021-08" db="EMBL/GenBank/DDBJ databases">
        <title>Rheinheimera aquimaris sp. nov., isolated from seawater of the East Sea in Korea.</title>
        <authorList>
            <person name="Kim K.H."/>
            <person name="Wenting R."/>
            <person name="Kim K.R."/>
            <person name="Jeon C.O."/>
        </authorList>
    </citation>
    <scope>NUCLEOTIDE SEQUENCE [LARGE SCALE GENOMIC DNA]</scope>
    <source>
        <strain evidence="1 2">MA-13</strain>
    </source>
</reference>
<name>A0ABS7X5H5_9GAMM</name>
<dbReference type="RefSeq" id="WP_205310625.1">
    <property type="nucleotide sequence ID" value="NZ_JAERPS020000001.1"/>
</dbReference>
<comment type="caution">
    <text evidence="1">The sequence shown here is derived from an EMBL/GenBank/DDBJ whole genome shotgun (WGS) entry which is preliminary data.</text>
</comment>
<evidence type="ECO:0000313" key="1">
    <source>
        <dbReference type="EMBL" id="MBZ9610792.1"/>
    </source>
</evidence>
<organism evidence="1 2">
    <name type="scientific">Rheinheimera maricola</name>
    <dbReference type="NCBI Taxonomy" id="2793282"/>
    <lineage>
        <taxon>Bacteria</taxon>
        <taxon>Pseudomonadati</taxon>
        <taxon>Pseudomonadota</taxon>
        <taxon>Gammaproteobacteria</taxon>
        <taxon>Chromatiales</taxon>
        <taxon>Chromatiaceae</taxon>
        <taxon>Rheinheimera</taxon>
    </lineage>
</organism>
<evidence type="ECO:0008006" key="3">
    <source>
        <dbReference type="Google" id="ProtNLM"/>
    </source>
</evidence>
<evidence type="ECO:0000313" key="2">
    <source>
        <dbReference type="Proteomes" id="UP000663814"/>
    </source>
</evidence>
<dbReference type="Proteomes" id="UP000663814">
    <property type="component" value="Unassembled WGS sequence"/>
</dbReference>
<accession>A0ABS7X5H5</accession>